<dbReference type="Pfam" id="PF03968">
    <property type="entry name" value="LptD_N"/>
    <property type="match status" value="1"/>
</dbReference>
<comment type="caution">
    <text evidence="6">The sequence shown here is derived from an EMBL/GenBank/DDBJ whole genome shotgun (WGS) entry which is preliminary data.</text>
</comment>
<evidence type="ECO:0000313" key="7">
    <source>
        <dbReference type="Proteomes" id="UP001595722"/>
    </source>
</evidence>
<comment type="similarity">
    <text evidence="4">Belongs to the LptA family.</text>
</comment>
<dbReference type="InterPro" id="IPR005653">
    <property type="entry name" value="OstA-like_N"/>
</dbReference>
<proteinExistence type="inferred from homology"/>
<feature type="chain" id="PRO_5044934550" description="Lipopolysaccharide export system protein LptA" evidence="4">
    <location>
        <begin position="22"/>
        <end position="172"/>
    </location>
</feature>
<gene>
    <name evidence="4 6" type="primary">lptA</name>
    <name evidence="6" type="ORF">ACFOMG_16230</name>
</gene>
<dbReference type="PANTHER" id="PTHR36504">
    <property type="entry name" value="LIPOPOLYSACCHARIDE EXPORT SYSTEM PROTEIN LPTA"/>
    <property type="match status" value="1"/>
</dbReference>
<dbReference type="Proteomes" id="UP001595722">
    <property type="component" value="Unassembled WGS sequence"/>
</dbReference>
<evidence type="ECO:0000313" key="6">
    <source>
        <dbReference type="EMBL" id="MFC3681654.1"/>
    </source>
</evidence>
<dbReference type="RefSeq" id="WP_376868191.1">
    <property type="nucleotide sequence ID" value="NZ_JBHRYB010000016.1"/>
</dbReference>
<keyword evidence="7" id="KW-1185">Reference proteome</keyword>
<comment type="subcellular location">
    <subcellularLocation>
        <location evidence="4">Periplasm</location>
    </subcellularLocation>
</comment>
<dbReference type="PANTHER" id="PTHR36504:SF1">
    <property type="entry name" value="LIPOPOLYSACCHARIDE EXPORT SYSTEM PROTEIN LPTA"/>
    <property type="match status" value="1"/>
</dbReference>
<protein>
    <recommendedName>
        <fullName evidence="4">Lipopolysaccharide export system protein LptA</fullName>
    </recommendedName>
</protein>
<evidence type="ECO:0000256" key="1">
    <source>
        <dbReference type="ARBA" id="ARBA00022448"/>
    </source>
</evidence>
<dbReference type="HAMAP" id="MF_01914">
    <property type="entry name" value="LPS_assembly_LptA"/>
    <property type="match status" value="1"/>
</dbReference>
<feature type="domain" description="Organic solvent tolerance-like N-terminal" evidence="5">
    <location>
        <begin position="32"/>
        <end position="141"/>
    </location>
</feature>
<comment type="function">
    <text evidence="4">Involved in the assembly of lipopolysaccharide (LPS). Required for the translocation of LPS from the inner membrane to the outer membrane. May form a bridge between the inner membrane and the outer membrane, via interactions with LptC and LptD, thereby facilitating LPS transfer across the periplasm.</text>
</comment>
<comment type="subunit">
    <text evidence="4">Component of the lipopolysaccharide transport and assembly complex.</text>
</comment>
<evidence type="ECO:0000256" key="4">
    <source>
        <dbReference type="HAMAP-Rule" id="MF_01914"/>
    </source>
</evidence>
<keyword evidence="3 4" id="KW-0574">Periplasm</keyword>
<dbReference type="InterPro" id="IPR052037">
    <property type="entry name" value="LPS_export_LptA"/>
</dbReference>
<accession>A0ABV7VVV6</accession>
<keyword evidence="2 4" id="KW-0732">Signal</keyword>
<dbReference type="NCBIfam" id="TIGR03002">
    <property type="entry name" value="outer_YhbN_LptA"/>
    <property type="match status" value="1"/>
</dbReference>
<dbReference type="InterPro" id="IPR014340">
    <property type="entry name" value="LptA"/>
</dbReference>
<reference evidence="7" key="1">
    <citation type="journal article" date="2019" name="Int. J. Syst. Evol. Microbiol.">
        <title>The Global Catalogue of Microorganisms (GCM) 10K type strain sequencing project: providing services to taxonomists for standard genome sequencing and annotation.</title>
        <authorList>
            <consortium name="The Broad Institute Genomics Platform"/>
            <consortium name="The Broad Institute Genome Sequencing Center for Infectious Disease"/>
            <person name="Wu L."/>
            <person name="Ma J."/>
        </authorList>
    </citation>
    <scope>NUCLEOTIDE SEQUENCE [LARGE SCALE GENOMIC DNA]</scope>
    <source>
        <strain evidence="7">KCTC 42424</strain>
    </source>
</reference>
<dbReference type="EMBL" id="JBHRYB010000016">
    <property type="protein sequence ID" value="MFC3681654.1"/>
    <property type="molecule type" value="Genomic_DNA"/>
</dbReference>
<name>A0ABV7VVV6_9GAMM</name>
<feature type="signal peptide" evidence="4">
    <location>
        <begin position="1"/>
        <end position="21"/>
    </location>
</feature>
<dbReference type="PROSITE" id="PS51257">
    <property type="entry name" value="PROKAR_LIPOPROTEIN"/>
    <property type="match status" value="1"/>
</dbReference>
<organism evidence="6 7">
    <name type="scientific">Bacterioplanoides pacificum</name>
    <dbReference type="NCBI Taxonomy" id="1171596"/>
    <lineage>
        <taxon>Bacteria</taxon>
        <taxon>Pseudomonadati</taxon>
        <taxon>Pseudomonadota</taxon>
        <taxon>Gammaproteobacteria</taxon>
        <taxon>Oceanospirillales</taxon>
        <taxon>Oceanospirillaceae</taxon>
        <taxon>Bacterioplanoides</taxon>
    </lineage>
</organism>
<evidence type="ECO:0000256" key="3">
    <source>
        <dbReference type="ARBA" id="ARBA00022764"/>
    </source>
</evidence>
<sequence precursor="true">MSRNNYLALLMLLLAACHTQALPQDAEQEMVIFSDTAEIDRKAGIVIYKGNVVLTQGTLTIESDRLMILRNDDVLEKAVAEGKPAVFKQQLSVDQGLTTAEGQRIDYFALRKEIHIKGQGRLLQEGNEFNGEKITYDMTRERILATSANDEGIASERIKVVIQPKAEGTSQP</sequence>
<evidence type="ECO:0000259" key="5">
    <source>
        <dbReference type="Pfam" id="PF03968"/>
    </source>
</evidence>
<dbReference type="Gene3D" id="2.60.450.10">
    <property type="entry name" value="Lipopolysaccharide (LPS) transport protein A like domain"/>
    <property type="match status" value="1"/>
</dbReference>
<evidence type="ECO:0000256" key="2">
    <source>
        <dbReference type="ARBA" id="ARBA00022729"/>
    </source>
</evidence>
<keyword evidence="1 4" id="KW-0813">Transport</keyword>